<accession>A0ABW2DU79</accession>
<keyword evidence="2" id="KW-1185">Reference proteome</keyword>
<evidence type="ECO:0008006" key="3">
    <source>
        <dbReference type="Google" id="ProtNLM"/>
    </source>
</evidence>
<sequence length="450" mass="51450">MIEITKRAGDSLGFVNKVERIILDRVLLWTPDELYITCIDNWFDDKWLKFSGTIVHEISVHRLVDVTLPPFHPNRVISSDYYLKQEKGYLRKEVKAPLHIYQNSTSNLKRRIIDFSMNGLFIWYSGNSESNGTGSIMGYLVQADNIFTFYLALSSDLDWGVKKSIGLTAKEANSILLKKTSNVIKTQLATLYKNHATADGLARFLYEAVGWYKKQMKTIGAILLLGLSACISPKPGVWQTMDLGEFTITVPKGSKVQSQESVDSNRAKIIGDGFEFTFDYGAYSPKLTLSPEEYIQMEEWHMDESFGPLFSILKPSPTLESVVKKDDSTYLATYKARECINSDSCSLNIDRDLYRRYFAIKDSTLEYEFRLPKELLQHDFTVSTTDSTFKRVFIPNELNKHDAGVYMINRNSCIEDNEYHCWKQLALFTSGTVKISRSELKEILNSVTLK</sequence>
<protein>
    <recommendedName>
        <fullName evidence="3">PilZ domain-containing protein</fullName>
    </recommendedName>
</protein>
<dbReference type="RefSeq" id="WP_377132080.1">
    <property type="nucleotide sequence ID" value="NZ_JBHSYQ010000016.1"/>
</dbReference>
<evidence type="ECO:0000313" key="1">
    <source>
        <dbReference type="EMBL" id="MFC7000038.1"/>
    </source>
</evidence>
<organism evidence="1 2">
    <name type="scientific">Rufibacter roseus</name>
    <dbReference type="NCBI Taxonomy" id="1567108"/>
    <lineage>
        <taxon>Bacteria</taxon>
        <taxon>Pseudomonadati</taxon>
        <taxon>Bacteroidota</taxon>
        <taxon>Cytophagia</taxon>
        <taxon>Cytophagales</taxon>
        <taxon>Hymenobacteraceae</taxon>
        <taxon>Rufibacter</taxon>
    </lineage>
</organism>
<proteinExistence type="predicted"/>
<name>A0ABW2DU79_9BACT</name>
<dbReference type="Proteomes" id="UP001596405">
    <property type="component" value="Unassembled WGS sequence"/>
</dbReference>
<reference evidence="2" key="1">
    <citation type="journal article" date="2019" name="Int. J. Syst. Evol. Microbiol.">
        <title>The Global Catalogue of Microorganisms (GCM) 10K type strain sequencing project: providing services to taxonomists for standard genome sequencing and annotation.</title>
        <authorList>
            <consortium name="The Broad Institute Genomics Platform"/>
            <consortium name="The Broad Institute Genome Sequencing Center for Infectious Disease"/>
            <person name="Wu L."/>
            <person name="Ma J."/>
        </authorList>
    </citation>
    <scope>NUCLEOTIDE SEQUENCE [LARGE SCALE GENOMIC DNA]</scope>
    <source>
        <strain evidence="2">CGMCC 4.7393</strain>
    </source>
</reference>
<gene>
    <name evidence="1" type="ORF">ACFQHR_20555</name>
</gene>
<dbReference type="EMBL" id="JBHSYQ010000016">
    <property type="protein sequence ID" value="MFC7000038.1"/>
    <property type="molecule type" value="Genomic_DNA"/>
</dbReference>
<evidence type="ECO:0000313" key="2">
    <source>
        <dbReference type="Proteomes" id="UP001596405"/>
    </source>
</evidence>
<comment type="caution">
    <text evidence="1">The sequence shown here is derived from an EMBL/GenBank/DDBJ whole genome shotgun (WGS) entry which is preliminary data.</text>
</comment>